<protein>
    <submittedName>
        <fullName evidence="2">Uncharacterized protein</fullName>
    </submittedName>
</protein>
<feature type="compositionally biased region" description="Polar residues" evidence="1">
    <location>
        <begin position="140"/>
        <end position="157"/>
    </location>
</feature>
<dbReference type="AlphaFoldDB" id="H0QU04"/>
<evidence type="ECO:0000313" key="3">
    <source>
        <dbReference type="Proteomes" id="UP000003828"/>
    </source>
</evidence>
<keyword evidence="3" id="KW-1185">Reference proteome</keyword>
<feature type="region of interest" description="Disordered" evidence="1">
    <location>
        <begin position="38"/>
        <end position="84"/>
    </location>
</feature>
<comment type="caution">
    <text evidence="2">The sequence shown here is derived from an EMBL/GenBank/DDBJ whole genome shotgun (WGS) entry which is preliminary data.</text>
</comment>
<proteinExistence type="predicted"/>
<dbReference type="EMBL" id="BAEG01000116">
    <property type="protein sequence ID" value="GAB16305.1"/>
    <property type="molecule type" value="Genomic_DNA"/>
</dbReference>
<name>H0QU04_ARTG1</name>
<accession>H0QU04</accession>
<evidence type="ECO:0000256" key="1">
    <source>
        <dbReference type="SAM" id="MobiDB-lite"/>
    </source>
</evidence>
<dbReference type="OrthoDB" id="4955209at2"/>
<reference evidence="2 3" key="1">
    <citation type="submission" date="2011-12" db="EMBL/GenBank/DDBJ databases">
        <title>Whole genome shotgun sequence of Arthrobacter globiformis NBRC 12137.</title>
        <authorList>
            <person name="Miyazawa S."/>
            <person name="Hosoyama A."/>
            <person name="Tsuchikane K."/>
            <person name="Katsumata H."/>
            <person name="Yamazaki S."/>
            <person name="Fujita N."/>
        </authorList>
    </citation>
    <scope>NUCLEOTIDE SEQUENCE [LARGE SCALE GENOMIC DNA]</scope>
    <source>
        <strain evidence="2 3">NBRC 12137</strain>
    </source>
</reference>
<feature type="region of interest" description="Disordered" evidence="1">
    <location>
        <begin position="99"/>
        <end position="157"/>
    </location>
</feature>
<dbReference type="InterPro" id="IPR006311">
    <property type="entry name" value="TAT_signal"/>
</dbReference>
<organism evidence="2 3">
    <name type="scientific">Arthrobacter globiformis (strain ATCC 8010 / DSM 20124 / JCM 1332 / NBRC 12137 / NCIMB 8907 / NRRL B-2979 / 168)</name>
    <dbReference type="NCBI Taxonomy" id="1077972"/>
    <lineage>
        <taxon>Bacteria</taxon>
        <taxon>Bacillati</taxon>
        <taxon>Actinomycetota</taxon>
        <taxon>Actinomycetes</taxon>
        <taxon>Micrococcales</taxon>
        <taxon>Micrococcaceae</taxon>
        <taxon>Arthrobacter</taxon>
    </lineage>
</organism>
<dbReference type="PROSITE" id="PS51318">
    <property type="entry name" value="TAT"/>
    <property type="match status" value="1"/>
</dbReference>
<feature type="compositionally biased region" description="Low complexity" evidence="1">
    <location>
        <begin position="45"/>
        <end position="83"/>
    </location>
</feature>
<sequence>MSVSPPPPAASRRRLLFILLAAVVVVLVGVAIAVSAQAPRTDRQAATTPPSPSSAAAATDAPGSASPASASPTEEAAKPAAAELLDQANTVCEMRVTEKYPTAEVQPGTKSNAGAKSGTFETTGSYTDPTAGKPAPTAFRCSSVNASGSWTVNLDRG</sequence>
<dbReference type="Proteomes" id="UP000003828">
    <property type="component" value="Unassembled WGS sequence"/>
</dbReference>
<evidence type="ECO:0000313" key="2">
    <source>
        <dbReference type="EMBL" id="GAB16305.1"/>
    </source>
</evidence>
<feature type="compositionally biased region" description="Polar residues" evidence="1">
    <location>
        <begin position="108"/>
        <end position="128"/>
    </location>
</feature>
<dbReference type="RefSeq" id="WP_003806278.1">
    <property type="nucleotide sequence ID" value="NZ_BAEG01000116.1"/>
</dbReference>
<gene>
    <name evidence="2" type="ORF">ARGLB_116_00470</name>
</gene>